<dbReference type="PANTHER" id="PTHR37539:SF1">
    <property type="entry name" value="ER-BOUND OXYGENASE MPAB_MPAB'_RUBBER OXYGENASE CATALYTIC DOMAIN-CONTAINING PROTEIN"/>
    <property type="match status" value="1"/>
</dbReference>
<accession>A0AB33AD40</accession>
<dbReference type="EMBL" id="CP004374">
    <property type="protein sequence ID" value="AGM29618.1"/>
    <property type="molecule type" value="Genomic_DNA"/>
</dbReference>
<reference evidence="2 3" key="1">
    <citation type="journal article" date="2013" name="Genome Announc.">
        <title>Complete Genome Sequence of Mycobacterium massiliense Clinical Strain Asan 50594, Belonging to the Type II Genotype.</title>
        <authorList>
            <person name="Kim B.J."/>
            <person name="Kim B.R."/>
            <person name="Hong S.H."/>
            <person name="Seok S.H."/>
            <person name="Kook Y.H."/>
            <person name="Kim B.J."/>
        </authorList>
    </citation>
    <scope>NUCLEOTIDE SEQUENCE [LARGE SCALE GENOMIC DNA]</scope>
    <source>
        <strain evidence="2 3">50594</strain>
    </source>
</reference>
<evidence type="ECO:0000313" key="3">
    <source>
        <dbReference type="Proteomes" id="UP000013961"/>
    </source>
</evidence>
<evidence type="ECO:0000313" key="2">
    <source>
        <dbReference type="EMBL" id="AGM29618.1"/>
    </source>
</evidence>
<dbReference type="InterPro" id="IPR018713">
    <property type="entry name" value="MPAB/Lcp_cat_dom"/>
</dbReference>
<gene>
    <name evidence="2" type="ORF">MASS_3016</name>
</gene>
<dbReference type="InterPro" id="IPR037473">
    <property type="entry name" value="Lcp-like"/>
</dbReference>
<name>A0AB33AD40_9MYCO</name>
<protein>
    <recommendedName>
        <fullName evidence="1">ER-bound oxygenase mpaB/mpaB'/Rubber oxygenase catalytic domain-containing protein</fullName>
    </recommendedName>
</protein>
<feature type="domain" description="ER-bound oxygenase mpaB/mpaB'/Rubber oxygenase catalytic" evidence="1">
    <location>
        <begin position="175"/>
        <end position="335"/>
    </location>
</feature>
<sequence>MPTLSMLASLFCMSGNGALPTVGTHPHDYYWRAGMELRPAPSRLRFDSMWTQSRRDILEPWMDFHEVPRETDRTRLLADHLWQGDELMDAVVDRIRKMPAREGRAMLNRALDHGIESIEDPPAEFIALFEQLDNPPAWYDPGLWERGRQLWNNSSLAAKFGMGFGDTFGTFVGDEVAYATGATGRFVNDTLRRNLETTAWFRKMTYRGALERYAQPFKDTVLVRLMHAQVRAGLRRSWGDEQFAHHGNPISNSMMMGAAMTFGLIPPLIDHRHGRTRTQADLQAAVMYWAYIAYIFGVAEELIPTSVSEGMETMDYMVAYAGGPSEWTDIIMGAAFGFVDKGFAGRVGRAVFTPILGIAAYYGGEDLVRALVRATPLRDARLQPWTTLTGIAVRANVTLRRVCDKLPGAARRAQQRDGELLWWSAMLVNQTLAKLGGMHDTSYTHHDATAATPAGCPVPHAPRVSA</sequence>
<dbReference type="KEGG" id="mabb:MASS_3016"/>
<dbReference type="GO" id="GO:0016491">
    <property type="term" value="F:oxidoreductase activity"/>
    <property type="evidence" value="ECO:0007669"/>
    <property type="project" value="InterPro"/>
</dbReference>
<evidence type="ECO:0000259" key="1">
    <source>
        <dbReference type="Pfam" id="PF09995"/>
    </source>
</evidence>
<dbReference type="PANTHER" id="PTHR37539">
    <property type="entry name" value="SECRETED PROTEIN-RELATED"/>
    <property type="match status" value="1"/>
</dbReference>
<dbReference type="AlphaFoldDB" id="A0AB33AD40"/>
<proteinExistence type="predicted"/>
<organism evidence="2 3">
    <name type="scientific">Mycobacteroides abscessus subsp. bolletii 50594</name>
    <dbReference type="NCBI Taxonomy" id="1303024"/>
    <lineage>
        <taxon>Bacteria</taxon>
        <taxon>Bacillati</taxon>
        <taxon>Actinomycetota</taxon>
        <taxon>Actinomycetes</taxon>
        <taxon>Mycobacteriales</taxon>
        <taxon>Mycobacteriaceae</taxon>
        <taxon>Mycobacteroides</taxon>
        <taxon>Mycobacteroides abscessus</taxon>
    </lineage>
</organism>
<dbReference type="Pfam" id="PF09995">
    <property type="entry name" value="MPAB_Lcp_cat"/>
    <property type="match status" value="1"/>
</dbReference>
<dbReference type="Proteomes" id="UP000013961">
    <property type="component" value="Chromosome"/>
</dbReference>